<evidence type="ECO:0008006" key="2">
    <source>
        <dbReference type="Google" id="ProtNLM"/>
    </source>
</evidence>
<reference evidence="1" key="1">
    <citation type="submission" date="2020-02" db="EMBL/GenBank/DDBJ databases">
        <authorList>
            <person name="Meier V. D."/>
        </authorList>
    </citation>
    <scope>NUCLEOTIDE SEQUENCE</scope>
    <source>
        <strain evidence="1">AVDCRST_MAG18</strain>
    </source>
</reference>
<sequence>MSLVDEALIAKRQGNDGRVTEAYLEALYLETEAAELLRNELTLEPSRSILYRSAASIAIRCKQYREAERLIAAALSGYPPAEIAGELRELLERTHFERHLEQRGVTLQPRDLQLVITGEEVGPGFALSDILFSRLEDFKRIVQRTIERKLGHPFREQGTPKLNHNYSLYVSTPRSGSFALTLRLGAQMELPGMGVSNQVISEIVQCFDLLNSGKEDQVKEIISNEPYYRNFVGLAKRIAPDGRKVDMVDLTISDAEHTVKSVGFKRTRETIVPESLAEEGNVSALEKSSAAKVDEIVRVKGRLLLADATKVKQKIQLIDDQEQKHNIIVPEGMMNDIVRPLWEDIVEVTGVRVGKNLRLSEISRVETSEAK</sequence>
<organism evidence="1">
    <name type="scientific">uncultured Thermomicrobiales bacterium</name>
    <dbReference type="NCBI Taxonomy" id="1645740"/>
    <lineage>
        <taxon>Bacteria</taxon>
        <taxon>Pseudomonadati</taxon>
        <taxon>Thermomicrobiota</taxon>
        <taxon>Thermomicrobia</taxon>
        <taxon>Thermomicrobiales</taxon>
        <taxon>environmental samples</taxon>
    </lineage>
</organism>
<proteinExistence type="predicted"/>
<dbReference type="EMBL" id="CADCWN010000122">
    <property type="protein sequence ID" value="CAA9567519.1"/>
    <property type="molecule type" value="Genomic_DNA"/>
</dbReference>
<accession>A0A6J4V2Y5</accession>
<name>A0A6J4V2Y5_9BACT</name>
<evidence type="ECO:0000313" key="1">
    <source>
        <dbReference type="EMBL" id="CAA9567519.1"/>
    </source>
</evidence>
<gene>
    <name evidence="1" type="ORF">AVDCRST_MAG18-1616</name>
</gene>
<dbReference type="AlphaFoldDB" id="A0A6J4V2Y5"/>
<protein>
    <recommendedName>
        <fullName evidence="2">Tetratricopeptide repeat protein</fullName>
    </recommendedName>
</protein>